<reference evidence="10" key="2">
    <citation type="submission" date="2024-07" db="EMBL/GenBank/DDBJ databases">
        <title>Streptomyces haneummycinica sp. nov., a new antibiotic-producing actinobacterium isolated from marine sediment.</title>
        <authorList>
            <person name="Uemura M."/>
            <person name="Hamada M."/>
            <person name="Hirano S."/>
            <person name="Kobayashi K."/>
            <person name="Ohshiro T."/>
            <person name="Kobayashi T."/>
            <person name="Terahara T."/>
        </authorList>
    </citation>
    <scope>NUCLEOTIDE SEQUENCE</scope>
    <source>
        <strain evidence="10">KM77-8</strain>
    </source>
</reference>
<evidence type="ECO:0000256" key="3">
    <source>
        <dbReference type="ARBA" id="ARBA00022801"/>
    </source>
</evidence>
<feature type="region of interest" description="Disordered" evidence="8">
    <location>
        <begin position="228"/>
        <end position="348"/>
    </location>
</feature>
<evidence type="ECO:0000313" key="10">
    <source>
        <dbReference type="EMBL" id="BFO21212.1"/>
    </source>
</evidence>
<dbReference type="AlphaFoldDB" id="A0AAT9HVB3"/>
<dbReference type="InterPro" id="IPR023296">
    <property type="entry name" value="Glyco_hydro_beta-prop_sf"/>
</dbReference>
<evidence type="ECO:0000256" key="2">
    <source>
        <dbReference type="ARBA" id="ARBA00022729"/>
    </source>
</evidence>
<feature type="active site" description="Proton donor" evidence="5">
    <location>
        <position position="206"/>
    </location>
</feature>
<feature type="compositionally biased region" description="Pro residues" evidence="8">
    <location>
        <begin position="333"/>
        <end position="343"/>
    </location>
</feature>
<dbReference type="GO" id="GO:0005975">
    <property type="term" value="P:carbohydrate metabolic process"/>
    <property type="evidence" value="ECO:0007669"/>
    <property type="project" value="InterPro"/>
</dbReference>
<feature type="chain" id="PRO_5043602566" evidence="9">
    <location>
        <begin position="26"/>
        <end position="417"/>
    </location>
</feature>
<evidence type="ECO:0000256" key="7">
    <source>
        <dbReference type="RuleBase" id="RU361187"/>
    </source>
</evidence>
<sequence length="417" mass="43989">MARRLLTLLAALLLALSLGQPSAQAASFANPVKAQKGADPWIVHHDGDYYLISTSWTDVITLRKSPTLGGLATAPSVQVWKGDAASRCCNIWAPELHYLNGRWYLYYVAGQNIADYNPTQRSHVLESAGSDPMGPYSYKGQLNSAWMLDPTVAAINGQLYLFGSVNGGTQNIVAARMSNPYTVSSSFSTVSTPTYDWERQGGTVNEGPEILQRDGRTFLVYSASGCWTPTTSSASSPSPARTRPPPPPGPRSPRPSSSAATATASTVPATTASSPRRTARRAGSSTTPTTPRPRAATTGVRHGRRSSPGTRTVHRTSVRPSGSGRARADPRASRPPSPPPTPSPTATAASAWIWRAVPERMAPMCGSTPATAAPISGGGWKTSATTPTGWSTWPPARCSTPRTVRPPTAPICASGRG</sequence>
<dbReference type="Gene3D" id="2.115.10.20">
    <property type="entry name" value="Glycosyl hydrolase domain, family 43"/>
    <property type="match status" value="1"/>
</dbReference>
<dbReference type="SUPFAM" id="SSF75005">
    <property type="entry name" value="Arabinanase/levansucrase/invertase"/>
    <property type="match status" value="1"/>
</dbReference>
<feature type="region of interest" description="Disordered" evidence="8">
    <location>
        <begin position="368"/>
        <end position="417"/>
    </location>
</feature>
<feature type="signal peptide" evidence="9">
    <location>
        <begin position="1"/>
        <end position="25"/>
    </location>
</feature>
<evidence type="ECO:0000256" key="1">
    <source>
        <dbReference type="ARBA" id="ARBA00009865"/>
    </source>
</evidence>
<name>A0AAT9HVB3_9ACTN</name>
<feature type="compositionally biased region" description="Polar residues" evidence="8">
    <location>
        <begin position="382"/>
        <end position="391"/>
    </location>
</feature>
<dbReference type="EMBL" id="AP035768">
    <property type="protein sequence ID" value="BFO21212.1"/>
    <property type="molecule type" value="Genomic_DNA"/>
</dbReference>
<organism evidence="10">
    <name type="scientific">Streptomyces haneummycinicus</name>
    <dbReference type="NCBI Taxonomy" id="3074435"/>
    <lineage>
        <taxon>Bacteria</taxon>
        <taxon>Bacillati</taxon>
        <taxon>Actinomycetota</taxon>
        <taxon>Actinomycetes</taxon>
        <taxon>Kitasatosporales</taxon>
        <taxon>Streptomycetaceae</taxon>
        <taxon>Streptomyces</taxon>
    </lineage>
</organism>
<comment type="similarity">
    <text evidence="1 7">Belongs to the glycosyl hydrolase 43 family.</text>
</comment>
<keyword evidence="4 7" id="KW-0326">Glycosidase</keyword>
<evidence type="ECO:0000256" key="4">
    <source>
        <dbReference type="ARBA" id="ARBA00023295"/>
    </source>
</evidence>
<evidence type="ECO:0000256" key="9">
    <source>
        <dbReference type="SAM" id="SignalP"/>
    </source>
</evidence>
<dbReference type="Pfam" id="PF04616">
    <property type="entry name" value="Glyco_hydro_43"/>
    <property type="match status" value="1"/>
</dbReference>
<gene>
    <name evidence="10" type="ORF">SHKM778_76000</name>
</gene>
<evidence type="ECO:0000256" key="8">
    <source>
        <dbReference type="SAM" id="MobiDB-lite"/>
    </source>
</evidence>
<feature type="site" description="Important for catalytic activity, responsible for pKa modulation of the active site Glu and correct orientation of both the proton donor and substrate" evidence="6">
    <location>
        <position position="149"/>
    </location>
</feature>
<reference evidence="10" key="1">
    <citation type="submission" date="2024-06" db="EMBL/GenBank/DDBJ databases">
        <authorList>
            <consortium name="consrtm"/>
            <person name="Uemura M."/>
            <person name="Terahara T."/>
        </authorList>
    </citation>
    <scope>NUCLEOTIDE SEQUENCE</scope>
    <source>
        <strain evidence="10">KM77-8</strain>
    </source>
</reference>
<proteinExistence type="inferred from homology"/>
<feature type="compositionally biased region" description="Pro residues" evidence="8">
    <location>
        <begin position="242"/>
        <end position="253"/>
    </location>
</feature>
<dbReference type="PANTHER" id="PTHR43817:SF1">
    <property type="entry name" value="HYDROLASE, FAMILY 43, PUTATIVE (AFU_ORTHOLOGUE AFUA_3G01660)-RELATED"/>
    <property type="match status" value="1"/>
</dbReference>
<feature type="compositionally biased region" description="Low complexity" evidence="8">
    <location>
        <begin position="254"/>
        <end position="299"/>
    </location>
</feature>
<keyword evidence="2 9" id="KW-0732">Signal</keyword>
<feature type="compositionally biased region" description="Low complexity" evidence="8">
    <location>
        <begin position="228"/>
        <end position="241"/>
    </location>
</feature>
<evidence type="ECO:0000256" key="5">
    <source>
        <dbReference type="PIRSR" id="PIRSR606710-1"/>
    </source>
</evidence>
<dbReference type="GO" id="GO:0004553">
    <property type="term" value="F:hydrolase activity, hydrolyzing O-glycosyl compounds"/>
    <property type="evidence" value="ECO:0007669"/>
    <property type="project" value="InterPro"/>
</dbReference>
<protein>
    <submittedName>
        <fullName evidence="10">Uncharacterized protein</fullName>
    </submittedName>
</protein>
<keyword evidence="3 7" id="KW-0378">Hydrolase</keyword>
<dbReference type="PANTHER" id="PTHR43817">
    <property type="entry name" value="GLYCOSYL HYDROLASE"/>
    <property type="match status" value="1"/>
</dbReference>
<evidence type="ECO:0000256" key="6">
    <source>
        <dbReference type="PIRSR" id="PIRSR606710-2"/>
    </source>
</evidence>
<feature type="active site" description="Proton acceptor" evidence="5">
    <location>
        <position position="39"/>
    </location>
</feature>
<dbReference type="InterPro" id="IPR006710">
    <property type="entry name" value="Glyco_hydro_43"/>
</dbReference>
<accession>A0AAT9HVB3</accession>